<comment type="caution">
    <text evidence="1">The sequence shown here is derived from an EMBL/GenBank/DDBJ whole genome shotgun (WGS) entry which is preliminary data.</text>
</comment>
<protein>
    <submittedName>
        <fullName evidence="1">Uncharacterized protein</fullName>
    </submittedName>
</protein>
<sequence>MNNIRAEITKTVEQLRVLLGMFEGFNLQEKSQEQTRAQEPAQEEIVNIFESAPAPSPAPSPAPARLQVNFQSSYLRNKATPTIKNHINMIIDRGFNEEICDNLINLYATSVWKFCTTLIMALQQIIYNGYK</sequence>
<dbReference type="AlphaFoldDB" id="A0A8H7V913"/>
<name>A0A8H7V913_9FUNG</name>
<dbReference type="EMBL" id="JAEPRC010000120">
    <property type="protein sequence ID" value="KAG2207863.1"/>
    <property type="molecule type" value="Genomic_DNA"/>
</dbReference>
<accession>A0A8H7V913</accession>
<keyword evidence="2" id="KW-1185">Reference proteome</keyword>
<organism evidence="1 2">
    <name type="scientific">Mucor plumbeus</name>
    <dbReference type="NCBI Taxonomy" id="97098"/>
    <lineage>
        <taxon>Eukaryota</taxon>
        <taxon>Fungi</taxon>
        <taxon>Fungi incertae sedis</taxon>
        <taxon>Mucoromycota</taxon>
        <taxon>Mucoromycotina</taxon>
        <taxon>Mucoromycetes</taxon>
        <taxon>Mucorales</taxon>
        <taxon>Mucorineae</taxon>
        <taxon>Mucoraceae</taxon>
        <taxon>Mucor</taxon>
    </lineage>
</organism>
<reference evidence="1" key="1">
    <citation type="submission" date="2020-12" db="EMBL/GenBank/DDBJ databases">
        <title>Metabolic potential, ecology and presence of endohyphal bacteria is reflected in genomic diversity of Mucoromycotina.</title>
        <authorList>
            <person name="Muszewska A."/>
            <person name="Okrasinska A."/>
            <person name="Steczkiewicz K."/>
            <person name="Drgas O."/>
            <person name="Orlowska M."/>
            <person name="Perlinska-Lenart U."/>
            <person name="Aleksandrzak-Piekarczyk T."/>
            <person name="Szatraj K."/>
            <person name="Zielenkiewicz U."/>
            <person name="Pilsyk S."/>
            <person name="Malc E."/>
            <person name="Mieczkowski P."/>
            <person name="Kruszewska J.S."/>
            <person name="Biernat P."/>
            <person name="Pawlowska J."/>
        </authorList>
    </citation>
    <scope>NUCLEOTIDE SEQUENCE</scope>
    <source>
        <strain evidence="1">CBS 226.32</strain>
    </source>
</reference>
<evidence type="ECO:0000313" key="1">
    <source>
        <dbReference type="EMBL" id="KAG2207863.1"/>
    </source>
</evidence>
<evidence type="ECO:0000313" key="2">
    <source>
        <dbReference type="Proteomes" id="UP000650833"/>
    </source>
</evidence>
<proteinExistence type="predicted"/>
<gene>
    <name evidence="1" type="ORF">INT46_005984</name>
</gene>
<dbReference type="Proteomes" id="UP000650833">
    <property type="component" value="Unassembled WGS sequence"/>
</dbReference>